<keyword evidence="5 11" id="KW-0645">Protease</keyword>
<evidence type="ECO:0000256" key="1">
    <source>
        <dbReference type="ARBA" id="ARBA00004496"/>
    </source>
</evidence>
<dbReference type="PANTHER" id="PTHR22624">
    <property type="entry name" value="CYSTEINE PROTEASE ATG4"/>
    <property type="match status" value="1"/>
</dbReference>
<evidence type="ECO:0000256" key="10">
    <source>
        <dbReference type="ARBA" id="ARBA00029362"/>
    </source>
</evidence>
<dbReference type="GO" id="GO:0035973">
    <property type="term" value="P:aggrephagy"/>
    <property type="evidence" value="ECO:0007669"/>
    <property type="project" value="TreeGrafter"/>
</dbReference>
<protein>
    <recommendedName>
        <fullName evidence="11">Cysteine protease</fullName>
        <ecNumber evidence="11">3.4.22.-</ecNumber>
    </recommendedName>
</protein>
<comment type="caution">
    <text evidence="14">The sequence shown here is derived from an EMBL/GenBank/DDBJ whole genome shotgun (WGS) entry which is preliminary data.</text>
</comment>
<keyword evidence="3" id="KW-0813">Transport</keyword>
<dbReference type="GO" id="GO:0005737">
    <property type="term" value="C:cytoplasm"/>
    <property type="evidence" value="ECO:0007669"/>
    <property type="project" value="UniProtKB-SubCell"/>
</dbReference>
<evidence type="ECO:0000256" key="6">
    <source>
        <dbReference type="ARBA" id="ARBA00022801"/>
    </source>
</evidence>
<feature type="transmembrane region" description="Helical" evidence="12">
    <location>
        <begin position="74"/>
        <end position="99"/>
    </location>
</feature>
<keyword evidence="4 11" id="KW-0963">Cytoplasm</keyword>
<dbReference type="STRING" id="6184.A0A430Q4D0"/>
<keyword evidence="15" id="KW-1185">Reference proteome</keyword>
<dbReference type="GO" id="GO:0000045">
    <property type="term" value="P:autophagosome assembly"/>
    <property type="evidence" value="ECO:0007669"/>
    <property type="project" value="TreeGrafter"/>
</dbReference>
<keyword evidence="12" id="KW-0812">Transmembrane</keyword>
<dbReference type="Proteomes" id="UP000290809">
    <property type="component" value="Unassembled WGS sequence"/>
</dbReference>
<evidence type="ECO:0000256" key="4">
    <source>
        <dbReference type="ARBA" id="ARBA00022490"/>
    </source>
</evidence>
<evidence type="ECO:0000256" key="11">
    <source>
        <dbReference type="RuleBase" id="RU363115"/>
    </source>
</evidence>
<keyword evidence="9 11" id="KW-0072">Autophagy</keyword>
<sequence>MDSQWEAVFNHSGSIPDHPYLPSVSKSVYILGCKYDSLDGKCECIKYPPSFVFEIFVLAFAYTSLSSLKTLCFLSFTVNCFFPVTILLFVFVYTFLFAVPDREEIARHLKSRLWMTYRKGFSPIGSRNGPKSDAGWGCMHRCGQMILAEAMLRFHLGR</sequence>
<dbReference type="EC" id="3.4.22.-" evidence="11"/>
<keyword evidence="8 11" id="KW-0653">Protein transport</keyword>
<dbReference type="SUPFAM" id="SSF54001">
    <property type="entry name" value="Cysteine proteinases"/>
    <property type="match status" value="1"/>
</dbReference>
<keyword evidence="12" id="KW-1133">Transmembrane helix</keyword>
<evidence type="ECO:0000313" key="14">
    <source>
        <dbReference type="EMBL" id="RTG82514.1"/>
    </source>
</evidence>
<dbReference type="AlphaFoldDB" id="A0A430Q4D0"/>
<comment type="catalytic activity">
    <reaction evidence="10">
        <text>[protein]-C-terminal L-amino acid-glycyl-phosphatidylethanolamide + H2O = [protein]-C-terminal L-amino acid-glycine + a 1,2-diacyl-sn-glycero-3-phosphoethanolamine</text>
        <dbReference type="Rhea" id="RHEA:67548"/>
        <dbReference type="Rhea" id="RHEA-COMP:17323"/>
        <dbReference type="Rhea" id="RHEA-COMP:17324"/>
        <dbReference type="ChEBI" id="CHEBI:15377"/>
        <dbReference type="ChEBI" id="CHEBI:64612"/>
        <dbReference type="ChEBI" id="CHEBI:172940"/>
        <dbReference type="ChEBI" id="CHEBI:172941"/>
    </reaction>
    <physiologicalReaction direction="left-to-right" evidence="10">
        <dbReference type="Rhea" id="RHEA:67549"/>
    </physiologicalReaction>
</comment>
<name>A0A430Q4D0_SCHBO</name>
<reference evidence="14 15" key="1">
    <citation type="journal article" date="2019" name="PLoS Pathog.">
        <title>Genome sequence of the bovine parasite Schistosoma bovis Tanzania.</title>
        <authorList>
            <person name="Oey H."/>
            <person name="Zakrzewski M."/>
            <person name="Gobert G."/>
            <person name="Gravermann K."/>
            <person name="Stoye J."/>
            <person name="Jones M."/>
            <person name="Mcmanus D."/>
            <person name="Krause L."/>
        </authorList>
    </citation>
    <scope>NUCLEOTIDE SEQUENCE [LARGE SCALE GENOMIC DNA]</scope>
    <source>
        <strain evidence="14 15">TAN1997</strain>
    </source>
</reference>
<dbReference type="GO" id="GO:0019786">
    <property type="term" value="F:protein-phosphatidylethanolamide deconjugating activity"/>
    <property type="evidence" value="ECO:0007669"/>
    <property type="project" value="InterPro"/>
</dbReference>
<feature type="transmembrane region" description="Helical" evidence="12">
    <location>
        <begin position="51"/>
        <end position="68"/>
    </location>
</feature>
<evidence type="ECO:0000313" key="15">
    <source>
        <dbReference type="Proteomes" id="UP000290809"/>
    </source>
</evidence>
<dbReference type="GO" id="GO:0000423">
    <property type="term" value="P:mitophagy"/>
    <property type="evidence" value="ECO:0007669"/>
    <property type="project" value="TreeGrafter"/>
</dbReference>
<evidence type="ECO:0000256" key="5">
    <source>
        <dbReference type="ARBA" id="ARBA00022670"/>
    </source>
</evidence>
<evidence type="ECO:0000256" key="8">
    <source>
        <dbReference type="ARBA" id="ARBA00022927"/>
    </source>
</evidence>
<accession>A0A430Q4D0</accession>
<keyword evidence="7" id="KW-0788">Thiol protease</keyword>
<evidence type="ECO:0000256" key="12">
    <source>
        <dbReference type="SAM" id="Phobius"/>
    </source>
</evidence>
<proteinExistence type="inferred from homology"/>
<dbReference type="InterPro" id="IPR005078">
    <property type="entry name" value="Peptidase_C54"/>
</dbReference>
<feature type="non-terminal residue" evidence="14">
    <location>
        <position position="158"/>
    </location>
</feature>
<keyword evidence="12" id="KW-0472">Membrane</keyword>
<dbReference type="InterPro" id="IPR038765">
    <property type="entry name" value="Papain-like_cys_pep_sf"/>
</dbReference>
<dbReference type="GO" id="GO:0016485">
    <property type="term" value="P:protein processing"/>
    <property type="evidence" value="ECO:0007669"/>
    <property type="project" value="TreeGrafter"/>
</dbReference>
<dbReference type="InterPro" id="IPR046792">
    <property type="entry name" value="Peptidase_C54_cat"/>
</dbReference>
<dbReference type="GO" id="GO:0034727">
    <property type="term" value="P:piecemeal microautophagy of the nucleus"/>
    <property type="evidence" value="ECO:0007669"/>
    <property type="project" value="TreeGrafter"/>
</dbReference>
<dbReference type="EMBL" id="QMKO01002800">
    <property type="protein sequence ID" value="RTG82514.1"/>
    <property type="molecule type" value="Genomic_DNA"/>
</dbReference>
<dbReference type="PANTHER" id="PTHR22624:SF49">
    <property type="entry name" value="CYSTEINE PROTEASE"/>
    <property type="match status" value="1"/>
</dbReference>
<keyword evidence="6 11" id="KW-0378">Hydrolase</keyword>
<organism evidence="14 15">
    <name type="scientific">Schistosoma bovis</name>
    <name type="common">Blood fluke</name>
    <dbReference type="NCBI Taxonomy" id="6184"/>
    <lineage>
        <taxon>Eukaryota</taxon>
        <taxon>Metazoa</taxon>
        <taxon>Spiralia</taxon>
        <taxon>Lophotrochozoa</taxon>
        <taxon>Platyhelminthes</taxon>
        <taxon>Trematoda</taxon>
        <taxon>Digenea</taxon>
        <taxon>Strigeidida</taxon>
        <taxon>Schistosomatoidea</taxon>
        <taxon>Schistosomatidae</taxon>
        <taxon>Schistosoma</taxon>
    </lineage>
</organism>
<comment type="subcellular location">
    <subcellularLocation>
        <location evidence="1 11">Cytoplasm</location>
    </subcellularLocation>
</comment>
<evidence type="ECO:0000256" key="9">
    <source>
        <dbReference type="ARBA" id="ARBA00023006"/>
    </source>
</evidence>
<evidence type="ECO:0000256" key="7">
    <source>
        <dbReference type="ARBA" id="ARBA00022807"/>
    </source>
</evidence>
<evidence type="ECO:0000259" key="13">
    <source>
        <dbReference type="Pfam" id="PF03416"/>
    </source>
</evidence>
<dbReference type="Pfam" id="PF03416">
    <property type="entry name" value="Peptidase_C54"/>
    <property type="match status" value="1"/>
</dbReference>
<comment type="similarity">
    <text evidence="2 11">Belongs to the peptidase C54 family.</text>
</comment>
<dbReference type="GO" id="GO:0015031">
    <property type="term" value="P:protein transport"/>
    <property type="evidence" value="ECO:0007669"/>
    <property type="project" value="UniProtKB-KW"/>
</dbReference>
<dbReference type="GO" id="GO:0004197">
    <property type="term" value="F:cysteine-type endopeptidase activity"/>
    <property type="evidence" value="ECO:0007669"/>
    <property type="project" value="TreeGrafter"/>
</dbReference>
<gene>
    <name evidence="14" type="ORF">DC041_0005030</name>
</gene>
<evidence type="ECO:0000256" key="2">
    <source>
        <dbReference type="ARBA" id="ARBA00010958"/>
    </source>
</evidence>
<feature type="domain" description="Peptidase C54 catalytic" evidence="13">
    <location>
        <begin position="103"/>
        <end position="158"/>
    </location>
</feature>
<evidence type="ECO:0000256" key="3">
    <source>
        <dbReference type="ARBA" id="ARBA00022448"/>
    </source>
</evidence>
<comment type="function">
    <text evidence="11">Cysteine protease that plays a key role in autophagy by mediating both proteolytic activation and delipidation of ATG8 family proteins.</text>
</comment>